<feature type="transmembrane region" description="Helical" evidence="6">
    <location>
        <begin position="165"/>
        <end position="184"/>
    </location>
</feature>
<feature type="transmembrane region" description="Helical" evidence="6">
    <location>
        <begin position="9"/>
        <end position="27"/>
    </location>
</feature>
<feature type="transmembrane region" description="Helical" evidence="6">
    <location>
        <begin position="262"/>
        <end position="281"/>
    </location>
</feature>
<evidence type="ECO:0000256" key="2">
    <source>
        <dbReference type="ARBA" id="ARBA00022475"/>
    </source>
</evidence>
<name>A0A9N9WY45_9DIPT</name>
<dbReference type="GO" id="GO:0050909">
    <property type="term" value="P:sensory perception of taste"/>
    <property type="evidence" value="ECO:0007669"/>
    <property type="project" value="InterPro"/>
</dbReference>
<evidence type="ECO:0000256" key="1">
    <source>
        <dbReference type="ARBA" id="ARBA00004651"/>
    </source>
</evidence>
<evidence type="ECO:0000256" key="3">
    <source>
        <dbReference type="ARBA" id="ARBA00022692"/>
    </source>
</evidence>
<keyword evidence="3 6" id="KW-0812">Transmembrane</keyword>
<proteinExistence type="predicted"/>
<evidence type="ECO:0000256" key="6">
    <source>
        <dbReference type="SAM" id="Phobius"/>
    </source>
</evidence>
<feature type="transmembrane region" description="Helical" evidence="6">
    <location>
        <begin position="497"/>
        <end position="518"/>
    </location>
</feature>
<feature type="transmembrane region" description="Helical" evidence="6">
    <location>
        <begin position="196"/>
        <end position="217"/>
    </location>
</feature>
<feature type="transmembrane region" description="Helical" evidence="6">
    <location>
        <begin position="47"/>
        <end position="65"/>
    </location>
</feature>
<dbReference type="AlphaFoldDB" id="A0A9N9WY45"/>
<protein>
    <recommendedName>
        <fullName evidence="9">Gustatory receptor</fullName>
    </recommendedName>
</protein>
<organism evidence="7 8">
    <name type="scientific">Chironomus riparius</name>
    <dbReference type="NCBI Taxonomy" id="315576"/>
    <lineage>
        <taxon>Eukaryota</taxon>
        <taxon>Metazoa</taxon>
        <taxon>Ecdysozoa</taxon>
        <taxon>Arthropoda</taxon>
        <taxon>Hexapoda</taxon>
        <taxon>Insecta</taxon>
        <taxon>Pterygota</taxon>
        <taxon>Neoptera</taxon>
        <taxon>Endopterygota</taxon>
        <taxon>Diptera</taxon>
        <taxon>Nematocera</taxon>
        <taxon>Chironomoidea</taxon>
        <taxon>Chironomidae</taxon>
        <taxon>Chironominae</taxon>
        <taxon>Chironomus</taxon>
    </lineage>
</organism>
<evidence type="ECO:0008006" key="9">
    <source>
        <dbReference type="Google" id="ProtNLM"/>
    </source>
</evidence>
<feature type="transmembrane region" description="Helical" evidence="6">
    <location>
        <begin position="594"/>
        <end position="614"/>
    </location>
</feature>
<evidence type="ECO:0000313" key="8">
    <source>
        <dbReference type="Proteomes" id="UP001153620"/>
    </source>
</evidence>
<dbReference type="EMBL" id="OU895880">
    <property type="protein sequence ID" value="CAG9810602.1"/>
    <property type="molecule type" value="Genomic_DNA"/>
</dbReference>
<gene>
    <name evidence="7" type="ORF">CHIRRI_LOCUS13415</name>
</gene>
<keyword evidence="8" id="KW-1185">Reference proteome</keyword>
<evidence type="ECO:0000256" key="4">
    <source>
        <dbReference type="ARBA" id="ARBA00022989"/>
    </source>
</evidence>
<feature type="transmembrane region" description="Helical" evidence="6">
    <location>
        <begin position="389"/>
        <end position="412"/>
    </location>
</feature>
<dbReference type="GO" id="GO:0005886">
    <property type="term" value="C:plasma membrane"/>
    <property type="evidence" value="ECO:0007669"/>
    <property type="project" value="UniProtKB-SubCell"/>
</dbReference>
<comment type="subcellular location">
    <subcellularLocation>
        <location evidence="1">Cell membrane</location>
        <topology evidence="1">Multi-pass membrane protein</topology>
    </subcellularLocation>
</comment>
<dbReference type="InterPro" id="IPR013604">
    <property type="entry name" value="7TM_chemorcpt"/>
</dbReference>
<feature type="transmembrane region" description="Helical" evidence="6">
    <location>
        <begin position="424"/>
        <end position="445"/>
    </location>
</feature>
<evidence type="ECO:0000256" key="5">
    <source>
        <dbReference type="ARBA" id="ARBA00023136"/>
    </source>
</evidence>
<feature type="transmembrane region" description="Helical" evidence="6">
    <location>
        <begin position="302"/>
        <end position="318"/>
    </location>
</feature>
<reference evidence="7" key="2">
    <citation type="submission" date="2022-10" db="EMBL/GenBank/DDBJ databases">
        <authorList>
            <consortium name="ENA_rothamsted_submissions"/>
            <consortium name="culmorum"/>
            <person name="King R."/>
        </authorList>
    </citation>
    <scope>NUCLEOTIDE SEQUENCE</scope>
</reference>
<reference evidence="7" key="1">
    <citation type="submission" date="2022-01" db="EMBL/GenBank/DDBJ databases">
        <authorList>
            <person name="King R."/>
        </authorList>
    </citation>
    <scope>NUCLEOTIDE SEQUENCE</scope>
</reference>
<evidence type="ECO:0000313" key="7">
    <source>
        <dbReference type="EMBL" id="CAG9810602.1"/>
    </source>
</evidence>
<keyword evidence="2" id="KW-1003">Cell membrane</keyword>
<keyword evidence="4 6" id="KW-1133">Transmembrane helix</keyword>
<keyword evidence="5 6" id="KW-0472">Membrane</keyword>
<dbReference type="Pfam" id="PF08395">
    <property type="entry name" value="7tm_7"/>
    <property type="match status" value="2"/>
</dbReference>
<dbReference type="OrthoDB" id="6366728at2759"/>
<sequence length="729" mass="84935">MFLKNPQNIYTSSTYLFCYLKFLSLFPQSLTGPLAKGNFKTKIRDKILAILIIISAQFLFLNMKREERMMSAVRRRVWDLSAYMGKWTIVFLVIYQYRKRESILEVFRMIYEFDEKDRLNLLHVKITSKRVLTNVEVELIIELYEKLFKTLDFINENCTTQLVPVFGYLLMNVTFSLYGIVANLSNINDFSFTNTIFVFAWFVEHAALIIVPIYAAVITMKSFDRLQIIGYETFKNRKIMNHEVKEAFCEFLNFVKSWNFKLRTLFFVIDWTLLFTLLALLPHSINGQLSKGSFSIKIRDKVFTIFVLTIIVVLSMVVKRQDHIMSVVLSNIWNMNSHTGRWTTLFLVCYQYWKSDKVLDILRGLNAFDEKAKFFNISINHTSKKQKSLVYNLISVVGVLIFGTFITILIKVSNGHDPDLLCTISYYTSFFYCSAIAFQFSYLTINIRDRLELVNDTIKAKRTLTSFEVELVIEFYEKMFNTLDLVNRNCTTQLVPVIGYIFLSVTFSLYGLVGILLSDFNVNYFNTIFVVSWLIQHSAVITMEAIESLQPLGYETLKHRKILNYQARKEFKEFLAFVKSSNFKLQTLIFNIDWKLLFTLLSTAVTFITITFQFETSMADYNASLTSKSITIFFINSAATTQEAVENLQIIGYETSRHLKIMNYEARKMFKGFLRHIKSSNFKLRTLFFNIDWALLFTILSTATTFIIITCQFETSMTDPNAPVATNST</sequence>
<accession>A0A9N9WY45</accession>
<dbReference type="Proteomes" id="UP001153620">
    <property type="component" value="Chromosome 4"/>
</dbReference>
<feature type="transmembrane region" description="Helical" evidence="6">
    <location>
        <begin position="687"/>
        <end position="709"/>
    </location>
</feature>